<dbReference type="GO" id="GO:0005886">
    <property type="term" value="C:plasma membrane"/>
    <property type="evidence" value="ECO:0007669"/>
    <property type="project" value="UniProtKB-SubCell"/>
</dbReference>
<organism evidence="8 9">
    <name type="scientific">Sphingomonas lycopersici</name>
    <dbReference type="NCBI Taxonomy" id="2951807"/>
    <lineage>
        <taxon>Bacteria</taxon>
        <taxon>Pseudomonadati</taxon>
        <taxon>Pseudomonadota</taxon>
        <taxon>Alphaproteobacteria</taxon>
        <taxon>Sphingomonadales</taxon>
        <taxon>Sphingomonadaceae</taxon>
        <taxon>Sphingomonas</taxon>
    </lineage>
</organism>
<dbReference type="Pfam" id="PF04226">
    <property type="entry name" value="Transgly_assoc"/>
    <property type="match status" value="1"/>
</dbReference>
<comment type="subcellular location">
    <subcellularLocation>
        <location evidence="1">Cell membrane</location>
        <topology evidence="1">Multi-pass membrane protein</topology>
    </subcellularLocation>
</comment>
<keyword evidence="5 7" id="KW-1133">Transmembrane helix</keyword>
<sequence>MHLIIALIMGGIIGWVAGMVMRDQGGIIWNVLIGCVGSIVGRFLFGALSNNSHLRENPFDPMTLLVAFLGAIVLLAIYNLVRRGSLR</sequence>
<gene>
    <name evidence="8" type="ORF">NEE01_12500</name>
</gene>
<comment type="caution">
    <text evidence="8">The sequence shown here is derived from an EMBL/GenBank/DDBJ whole genome shotgun (WGS) entry which is preliminary data.</text>
</comment>
<evidence type="ECO:0000313" key="9">
    <source>
        <dbReference type="Proteomes" id="UP001165565"/>
    </source>
</evidence>
<dbReference type="InterPro" id="IPR007341">
    <property type="entry name" value="Transgly_assoc"/>
</dbReference>
<evidence type="ECO:0000256" key="7">
    <source>
        <dbReference type="SAM" id="Phobius"/>
    </source>
</evidence>
<dbReference type="PANTHER" id="PTHR33884:SF3">
    <property type="entry name" value="UPF0410 PROTEIN YMGE"/>
    <property type="match status" value="1"/>
</dbReference>
<dbReference type="Proteomes" id="UP001165565">
    <property type="component" value="Unassembled WGS sequence"/>
</dbReference>
<reference evidence="8" key="1">
    <citation type="submission" date="2022-06" db="EMBL/GenBank/DDBJ databases">
        <title>Sphingomonas sp. nov. isolated from rhizosphere soil of tomato.</title>
        <authorList>
            <person name="Dong H."/>
            <person name="Gao R."/>
        </authorList>
    </citation>
    <scope>NUCLEOTIDE SEQUENCE</scope>
    <source>
        <strain evidence="8">MMSM24</strain>
    </source>
</reference>
<dbReference type="PANTHER" id="PTHR33884">
    <property type="entry name" value="UPF0410 PROTEIN YMGE"/>
    <property type="match status" value="1"/>
</dbReference>
<feature type="transmembrane region" description="Helical" evidence="7">
    <location>
        <begin position="6"/>
        <end position="21"/>
    </location>
</feature>
<feature type="transmembrane region" description="Helical" evidence="7">
    <location>
        <begin position="28"/>
        <end position="49"/>
    </location>
</feature>
<proteinExistence type="inferred from homology"/>
<keyword evidence="3" id="KW-1003">Cell membrane</keyword>
<name>A0AA41ZEU6_9SPHN</name>
<keyword evidence="9" id="KW-1185">Reference proteome</keyword>
<evidence type="ECO:0000256" key="3">
    <source>
        <dbReference type="ARBA" id="ARBA00022475"/>
    </source>
</evidence>
<accession>A0AA41ZEU6</accession>
<comment type="similarity">
    <text evidence="2">Belongs to the UPF0410 family.</text>
</comment>
<evidence type="ECO:0000313" key="8">
    <source>
        <dbReference type="EMBL" id="MCW6535599.1"/>
    </source>
</evidence>
<keyword evidence="4 7" id="KW-0812">Transmembrane</keyword>
<dbReference type="EMBL" id="JANFAV010000008">
    <property type="protein sequence ID" value="MCW6535599.1"/>
    <property type="molecule type" value="Genomic_DNA"/>
</dbReference>
<evidence type="ECO:0000256" key="5">
    <source>
        <dbReference type="ARBA" id="ARBA00022989"/>
    </source>
</evidence>
<dbReference type="RefSeq" id="WP_179511436.1">
    <property type="nucleotide sequence ID" value="NZ_JANFAU010000002.1"/>
</dbReference>
<evidence type="ECO:0000256" key="4">
    <source>
        <dbReference type="ARBA" id="ARBA00022692"/>
    </source>
</evidence>
<feature type="transmembrane region" description="Helical" evidence="7">
    <location>
        <begin position="61"/>
        <end position="81"/>
    </location>
</feature>
<protein>
    <submittedName>
        <fullName evidence="8">GlsB/YeaQ/YmgE family stress response membrane protein</fullName>
    </submittedName>
</protein>
<evidence type="ECO:0000256" key="2">
    <source>
        <dbReference type="ARBA" id="ARBA00011006"/>
    </source>
</evidence>
<dbReference type="AlphaFoldDB" id="A0AA41ZEU6"/>
<evidence type="ECO:0000256" key="6">
    <source>
        <dbReference type="ARBA" id="ARBA00023136"/>
    </source>
</evidence>
<keyword evidence="6 7" id="KW-0472">Membrane</keyword>
<evidence type="ECO:0000256" key="1">
    <source>
        <dbReference type="ARBA" id="ARBA00004651"/>
    </source>
</evidence>